<evidence type="ECO:0000313" key="3">
    <source>
        <dbReference type="Proteomes" id="UP000297014"/>
    </source>
</evidence>
<dbReference type="Proteomes" id="UP000297014">
    <property type="component" value="Unassembled WGS sequence"/>
</dbReference>
<sequence>MSLEPFEQKMKNLKKQYDELPSQNSADQIMERIKKEEGEEGRFQRKGNPYWRWASICAGILLFLGIGYIFTQMTSDHQLSSSDSSESEEFERAVSEDAEQVEVELFQSEPDMENRADDSYEERDSELVEIQSGQMHFWTEVPVAVTMSVERESVSFHHTETNEQPFLKIEEVSDEESLSRFLNDFAVNNQLVEIDLEVPLYFSSERQFEQRYFENGDDLIYLIVERKGDFSIVYVIIDYVSTGEPIIEYSQWIIENMHWVES</sequence>
<gene>
    <name evidence="2" type="ORF">AJ85_13310</name>
</gene>
<accession>A0A4S4JXX1</accession>
<feature type="transmembrane region" description="Helical" evidence="1">
    <location>
        <begin position="50"/>
        <end position="70"/>
    </location>
</feature>
<evidence type="ECO:0000313" key="2">
    <source>
        <dbReference type="EMBL" id="THG90093.1"/>
    </source>
</evidence>
<proteinExistence type="predicted"/>
<keyword evidence="1" id="KW-0472">Membrane</keyword>
<evidence type="ECO:0008006" key="4">
    <source>
        <dbReference type="Google" id="ProtNLM"/>
    </source>
</evidence>
<name>A0A4S4JXX1_ALKAL</name>
<dbReference type="RefSeq" id="WP_003322426.1">
    <property type="nucleotide sequence ID" value="NZ_JALP01000174.1"/>
</dbReference>
<dbReference type="AlphaFoldDB" id="A0A4S4JXX1"/>
<evidence type="ECO:0000256" key="1">
    <source>
        <dbReference type="SAM" id="Phobius"/>
    </source>
</evidence>
<organism evidence="2 3">
    <name type="scientific">Alkalihalobacillus alcalophilus ATCC 27647 = CGMCC 1.3604</name>
    <dbReference type="NCBI Taxonomy" id="1218173"/>
    <lineage>
        <taxon>Bacteria</taxon>
        <taxon>Bacillati</taxon>
        <taxon>Bacillota</taxon>
        <taxon>Bacilli</taxon>
        <taxon>Bacillales</taxon>
        <taxon>Bacillaceae</taxon>
        <taxon>Alkalihalobacillus</taxon>
    </lineage>
</organism>
<keyword evidence="1" id="KW-1133">Transmembrane helix</keyword>
<comment type="caution">
    <text evidence="2">The sequence shown here is derived from an EMBL/GenBank/DDBJ whole genome shotgun (WGS) entry which is preliminary data.</text>
</comment>
<dbReference type="EMBL" id="JALP01000174">
    <property type="protein sequence ID" value="THG90093.1"/>
    <property type="molecule type" value="Genomic_DNA"/>
</dbReference>
<reference evidence="2 3" key="1">
    <citation type="submission" date="2014-01" db="EMBL/GenBank/DDBJ databases">
        <title>Draft genome sequencing of Bacillus alcalophilus CGMCC 1.3604.</title>
        <authorList>
            <person name="Yang J."/>
            <person name="Diao L."/>
            <person name="Yang S."/>
        </authorList>
    </citation>
    <scope>NUCLEOTIDE SEQUENCE [LARGE SCALE GENOMIC DNA]</scope>
    <source>
        <strain evidence="2 3">CGMCC 1.3604</strain>
    </source>
</reference>
<protein>
    <recommendedName>
        <fullName evidence="4">DUF4367 domain-containing protein</fullName>
    </recommendedName>
</protein>
<keyword evidence="1" id="KW-0812">Transmembrane</keyword>